<reference evidence="5" key="3">
    <citation type="submission" date="2025-04" db="UniProtKB">
        <authorList>
            <consortium name="RefSeq"/>
        </authorList>
    </citation>
    <scope>IDENTIFICATION</scope>
    <source>
        <strain evidence="5">CBS 781.70</strain>
    </source>
</reference>
<reference evidence="5" key="2">
    <citation type="submission" date="2020-04" db="EMBL/GenBank/DDBJ databases">
        <authorList>
            <consortium name="NCBI Genome Project"/>
        </authorList>
    </citation>
    <scope>NUCLEOTIDE SEQUENCE</scope>
    <source>
        <strain evidence="5">CBS 781.70</strain>
    </source>
</reference>
<dbReference type="GO" id="GO:0016491">
    <property type="term" value="F:oxidoreductase activity"/>
    <property type="evidence" value="ECO:0007669"/>
    <property type="project" value="UniProtKB-KW"/>
</dbReference>
<dbReference type="RefSeq" id="XP_033532944.1">
    <property type="nucleotide sequence ID" value="XM_033683171.1"/>
</dbReference>
<name>A0A6G1FZU4_9PEZI</name>
<keyword evidence="2" id="KW-0560">Oxidoreductase</keyword>
<dbReference type="Gene3D" id="3.40.50.720">
    <property type="entry name" value="NAD(P)-binding Rossmann-like Domain"/>
    <property type="match status" value="1"/>
</dbReference>
<reference evidence="3 5" key="1">
    <citation type="submission" date="2020-01" db="EMBL/GenBank/DDBJ databases">
        <authorList>
            <consortium name="DOE Joint Genome Institute"/>
            <person name="Haridas S."/>
            <person name="Albert R."/>
            <person name="Binder M."/>
            <person name="Bloem J."/>
            <person name="Labutti K."/>
            <person name="Salamov A."/>
            <person name="Andreopoulos B."/>
            <person name="Baker S.E."/>
            <person name="Barry K."/>
            <person name="Bills G."/>
            <person name="Bluhm B.H."/>
            <person name="Cannon C."/>
            <person name="Castanera R."/>
            <person name="Culley D.E."/>
            <person name="Daum C."/>
            <person name="Ezra D."/>
            <person name="Gonzalez J.B."/>
            <person name="Henrissat B."/>
            <person name="Kuo A."/>
            <person name="Liang C."/>
            <person name="Lipzen A."/>
            <person name="Lutzoni F."/>
            <person name="Magnuson J."/>
            <person name="Mondo S."/>
            <person name="Nolan M."/>
            <person name="Ohm R."/>
            <person name="Pangilinan J."/>
            <person name="Park H.-J."/>
            <person name="Ramirez L."/>
            <person name="Alfaro M."/>
            <person name="Sun H."/>
            <person name="Tritt A."/>
            <person name="Yoshinaga Y."/>
            <person name="Zwiers L.-H."/>
            <person name="Turgeon B.G."/>
            <person name="Goodwin S.B."/>
            <person name="Spatafora J.W."/>
            <person name="Crous P.W."/>
            <person name="Grigoriev I.V."/>
        </authorList>
    </citation>
    <scope>NUCLEOTIDE SEQUENCE</scope>
    <source>
        <strain evidence="3 5">CBS 781.70</strain>
    </source>
</reference>
<dbReference type="EMBL" id="ML975162">
    <property type="protein sequence ID" value="KAF1811313.1"/>
    <property type="molecule type" value="Genomic_DNA"/>
</dbReference>
<keyword evidence="4" id="KW-1185">Reference proteome</keyword>
<dbReference type="Proteomes" id="UP000504638">
    <property type="component" value="Unplaced"/>
</dbReference>
<evidence type="ECO:0000313" key="3">
    <source>
        <dbReference type="EMBL" id="KAF1811313.1"/>
    </source>
</evidence>
<comment type="similarity">
    <text evidence="1">Belongs to the short-chain dehydrogenases/reductases (SDR) family.</text>
</comment>
<accession>A0A6G1FZU4</accession>
<evidence type="ECO:0000256" key="2">
    <source>
        <dbReference type="ARBA" id="ARBA00023002"/>
    </source>
</evidence>
<sequence length="306" mass="33965">MSSNRKFDVEKEIAQQSGRTFFITGGTAGLGAQHVRELAKKNAAHIYFSGRNAKRASEITESISKESPNTKLTFVQCDLADLASIKDAIPKANIQHLDVLVCNAGIMCAPAALTKDGYEIQFGTNHIGHALIIKFLLPCLLQTADQPNSDIRIVTLTSTGFKLRPSAGIEFDNLRTLQKRISGSWIRYGQSKLANILYADEIARRYPQILSVAIHPGVVKTNLVNDLPLAHRAFVHVMTYFVQLELHEGVYNQLWASAADKGKMTSGEMYVPFGVSSKEKVGDKLANDKELAKKLWDWTEKELEVY</sequence>
<dbReference type="OrthoDB" id="191139at2759"/>
<dbReference type="PRINTS" id="PR00081">
    <property type="entry name" value="GDHRDH"/>
</dbReference>
<evidence type="ECO:0000256" key="1">
    <source>
        <dbReference type="ARBA" id="ARBA00006484"/>
    </source>
</evidence>
<dbReference type="InterPro" id="IPR036291">
    <property type="entry name" value="NAD(P)-bd_dom_sf"/>
</dbReference>
<evidence type="ECO:0000313" key="4">
    <source>
        <dbReference type="Proteomes" id="UP000504638"/>
    </source>
</evidence>
<dbReference type="GeneID" id="54423741"/>
<dbReference type="SUPFAM" id="SSF51735">
    <property type="entry name" value="NAD(P)-binding Rossmann-fold domains"/>
    <property type="match status" value="1"/>
</dbReference>
<proteinExistence type="inferred from homology"/>
<evidence type="ECO:0000313" key="5">
    <source>
        <dbReference type="RefSeq" id="XP_033532944.1"/>
    </source>
</evidence>
<organism evidence="3">
    <name type="scientific">Eremomyces bilateralis CBS 781.70</name>
    <dbReference type="NCBI Taxonomy" id="1392243"/>
    <lineage>
        <taxon>Eukaryota</taxon>
        <taxon>Fungi</taxon>
        <taxon>Dikarya</taxon>
        <taxon>Ascomycota</taxon>
        <taxon>Pezizomycotina</taxon>
        <taxon>Dothideomycetes</taxon>
        <taxon>Dothideomycetes incertae sedis</taxon>
        <taxon>Eremomycetales</taxon>
        <taxon>Eremomycetaceae</taxon>
        <taxon>Eremomyces</taxon>
    </lineage>
</organism>
<gene>
    <name evidence="3 5" type="ORF">P152DRAFT_68945</name>
</gene>
<protein>
    <submittedName>
        <fullName evidence="3 5">NAD(P)-binding protein</fullName>
    </submittedName>
</protein>
<dbReference type="PANTHER" id="PTHR24320:SF154">
    <property type="entry name" value="OXIDOREDUCTASE, SHORT-CHAIN DEHYDROGENASE_REDUCTASE FAMILY (AFU_ORTHOLOGUE AFUA_2G04560)"/>
    <property type="match status" value="1"/>
</dbReference>
<dbReference type="AlphaFoldDB" id="A0A6G1FZU4"/>
<dbReference type="PANTHER" id="PTHR24320">
    <property type="entry name" value="RETINOL DEHYDROGENASE"/>
    <property type="match status" value="1"/>
</dbReference>
<dbReference type="Pfam" id="PF00106">
    <property type="entry name" value="adh_short"/>
    <property type="match status" value="1"/>
</dbReference>
<dbReference type="InterPro" id="IPR002347">
    <property type="entry name" value="SDR_fam"/>
</dbReference>